<dbReference type="OrthoDB" id="6612291at2759"/>
<dbReference type="InterPro" id="IPR036259">
    <property type="entry name" value="MFS_trans_sf"/>
</dbReference>
<dbReference type="PROSITE" id="PS50850">
    <property type="entry name" value="MFS"/>
    <property type="match status" value="1"/>
</dbReference>
<dbReference type="AlphaFoldDB" id="B0W5I1"/>
<feature type="transmembrane region" description="Helical" evidence="6">
    <location>
        <begin position="343"/>
        <end position="367"/>
    </location>
</feature>
<keyword evidence="5" id="KW-0325">Glycoprotein</keyword>
<dbReference type="eggNOG" id="KOG0254">
    <property type="taxonomic scope" value="Eukaryota"/>
</dbReference>
<feature type="transmembrane region" description="Helical" evidence="6">
    <location>
        <begin position="411"/>
        <end position="430"/>
    </location>
</feature>
<accession>B0W5I1</accession>
<dbReference type="GO" id="GO:0022857">
    <property type="term" value="F:transmembrane transporter activity"/>
    <property type="evidence" value="ECO:0007669"/>
    <property type="project" value="InterPro"/>
</dbReference>
<dbReference type="PRINTS" id="PR00171">
    <property type="entry name" value="SUGRTRNSPORT"/>
</dbReference>
<keyword evidence="8" id="KW-0813">Transport</keyword>
<keyword evidence="3 6" id="KW-1133">Transmembrane helix</keyword>
<dbReference type="EnsemblMetazoa" id="CPIJ002296-RA">
    <property type="protein sequence ID" value="CPIJ002296-PA"/>
    <property type="gene ID" value="CPIJ002296"/>
</dbReference>
<evidence type="ECO:0000313" key="9">
    <source>
        <dbReference type="EnsemblMetazoa" id="CPIJ002296-PA"/>
    </source>
</evidence>
<feature type="transmembrane region" description="Helical" evidence="6">
    <location>
        <begin position="311"/>
        <end position="331"/>
    </location>
</feature>
<evidence type="ECO:0000313" key="10">
    <source>
        <dbReference type="Proteomes" id="UP000002320"/>
    </source>
</evidence>
<gene>
    <name evidence="9" type="primary">6033528</name>
    <name evidence="8" type="ORF">CpipJ_CPIJ002296</name>
</gene>
<dbReference type="Proteomes" id="UP000002320">
    <property type="component" value="Unassembled WGS sequence"/>
</dbReference>
<protein>
    <submittedName>
        <fullName evidence="8 9">Sugar transporter</fullName>
    </submittedName>
</protein>
<feature type="transmembrane region" description="Helical" evidence="6">
    <location>
        <begin position="104"/>
        <end position="124"/>
    </location>
</feature>
<dbReference type="InterPro" id="IPR005828">
    <property type="entry name" value="MFS_sugar_transport-like"/>
</dbReference>
<keyword evidence="10" id="KW-1185">Reference proteome</keyword>
<dbReference type="InterPro" id="IPR005829">
    <property type="entry name" value="Sugar_transporter_CS"/>
</dbReference>
<dbReference type="KEGG" id="cqu:CpipJ_CPIJ002296"/>
<proteinExistence type="predicted"/>
<dbReference type="GO" id="GO:0016020">
    <property type="term" value="C:membrane"/>
    <property type="evidence" value="ECO:0007669"/>
    <property type="project" value="UniProtKB-SubCell"/>
</dbReference>
<evidence type="ECO:0000256" key="6">
    <source>
        <dbReference type="SAM" id="Phobius"/>
    </source>
</evidence>
<feature type="transmembrane region" description="Helical" evidence="6">
    <location>
        <begin position="246"/>
        <end position="271"/>
    </location>
</feature>
<dbReference type="FunFam" id="1.20.1250.20:FF:000249">
    <property type="entry name" value="facilitated trehalose transporter Tret1"/>
    <property type="match status" value="1"/>
</dbReference>
<dbReference type="InParanoid" id="B0W5I1"/>
<dbReference type="VEuPathDB" id="VectorBase:CQUJHB002257"/>
<keyword evidence="2 6" id="KW-0812">Transmembrane</keyword>
<evidence type="ECO:0000256" key="3">
    <source>
        <dbReference type="ARBA" id="ARBA00022989"/>
    </source>
</evidence>
<dbReference type="EMBL" id="DS231843">
    <property type="protein sequence ID" value="EDS35464.1"/>
    <property type="molecule type" value="Genomic_DNA"/>
</dbReference>
<feature type="domain" description="Major facilitator superfamily (MFS) profile" evidence="7">
    <location>
        <begin position="4"/>
        <end position="434"/>
    </location>
</feature>
<feature type="transmembrane region" description="Helical" evidence="6">
    <location>
        <begin position="379"/>
        <end position="399"/>
    </location>
</feature>
<evidence type="ECO:0000259" key="7">
    <source>
        <dbReference type="PROSITE" id="PS50850"/>
    </source>
</evidence>
<name>B0W5I1_CULQU</name>
<evidence type="ECO:0000256" key="2">
    <source>
        <dbReference type="ARBA" id="ARBA00022692"/>
    </source>
</evidence>
<feature type="transmembrane region" description="Helical" evidence="6">
    <location>
        <begin position="159"/>
        <end position="179"/>
    </location>
</feature>
<keyword evidence="8" id="KW-0762">Sugar transport</keyword>
<feature type="transmembrane region" description="Helical" evidence="6">
    <location>
        <begin position="79"/>
        <end position="98"/>
    </location>
</feature>
<reference evidence="8" key="1">
    <citation type="submission" date="2007-03" db="EMBL/GenBank/DDBJ databases">
        <title>Annotation of Culex pipiens quinquefasciatus.</title>
        <authorList>
            <consortium name="The Broad Institute Genome Sequencing Platform"/>
            <person name="Atkinson P.W."/>
            <person name="Hemingway J."/>
            <person name="Christensen B.M."/>
            <person name="Higgs S."/>
            <person name="Kodira C."/>
            <person name="Hannick L."/>
            <person name="Megy K."/>
            <person name="O'Leary S."/>
            <person name="Pearson M."/>
            <person name="Haas B.J."/>
            <person name="Mauceli E."/>
            <person name="Wortman J.R."/>
            <person name="Lee N.H."/>
            <person name="Guigo R."/>
            <person name="Stanke M."/>
            <person name="Alvarado L."/>
            <person name="Amedeo P."/>
            <person name="Antoine C.H."/>
            <person name="Arensburger P."/>
            <person name="Bidwell S.L."/>
            <person name="Crawford M."/>
            <person name="Camaro F."/>
            <person name="Devon K."/>
            <person name="Engels R."/>
            <person name="Hammond M."/>
            <person name="Howarth C."/>
            <person name="Koehrsen M."/>
            <person name="Lawson D."/>
            <person name="Montgomery P."/>
            <person name="Nene V."/>
            <person name="Nusbaum C."/>
            <person name="Puiu D."/>
            <person name="Romero-Severson J."/>
            <person name="Severson D.W."/>
            <person name="Shumway M."/>
            <person name="Sisk P."/>
            <person name="Stolte C."/>
            <person name="Zeng Q."/>
            <person name="Eisenstadt E."/>
            <person name="Fraser-Liggett C."/>
            <person name="Strausberg R."/>
            <person name="Galagan J."/>
            <person name="Birren B."/>
            <person name="Collins F.H."/>
        </authorList>
    </citation>
    <scope>NUCLEOTIDE SEQUENCE [LARGE SCALE GENOMIC DNA]</scope>
    <source>
        <strain evidence="8">JHB</strain>
    </source>
</reference>
<feature type="transmembrane region" description="Helical" evidence="6">
    <location>
        <begin position="283"/>
        <end position="304"/>
    </location>
</feature>
<dbReference type="InterPro" id="IPR020846">
    <property type="entry name" value="MFS_dom"/>
</dbReference>
<reference evidence="9" key="2">
    <citation type="submission" date="2021-02" db="UniProtKB">
        <authorList>
            <consortium name="EnsemblMetazoa"/>
        </authorList>
    </citation>
    <scope>IDENTIFICATION</scope>
    <source>
        <strain evidence="9">JHB</strain>
    </source>
</reference>
<dbReference type="HOGENOM" id="CLU_001265_30_5_1"/>
<dbReference type="PANTHER" id="PTHR48021:SF68">
    <property type="entry name" value="MAJOR FACILITATOR SUPERFAMILY (MFS) PROFILE DOMAIN-CONTAINING PROTEIN"/>
    <property type="match status" value="1"/>
</dbReference>
<dbReference type="InterPro" id="IPR050549">
    <property type="entry name" value="MFS_Trehalose_Transporter"/>
</dbReference>
<dbReference type="STRING" id="7176.B0W5I1"/>
<dbReference type="VEuPathDB" id="VectorBase:CPIJ002296"/>
<comment type="subcellular location">
    <subcellularLocation>
        <location evidence="1">Membrane</location>
        <topology evidence="1">Multi-pass membrane protein</topology>
    </subcellularLocation>
</comment>
<evidence type="ECO:0000256" key="1">
    <source>
        <dbReference type="ARBA" id="ARBA00004141"/>
    </source>
</evidence>
<dbReference type="Gene3D" id="1.20.1250.20">
    <property type="entry name" value="MFS general substrate transporter like domains"/>
    <property type="match status" value="1"/>
</dbReference>
<dbReference type="InterPro" id="IPR003663">
    <property type="entry name" value="Sugar/inositol_transpt"/>
</dbReference>
<evidence type="ECO:0000313" key="8">
    <source>
        <dbReference type="EMBL" id="EDS35464.1"/>
    </source>
</evidence>
<feature type="transmembrane region" description="Helical" evidence="6">
    <location>
        <begin position="49"/>
        <end position="67"/>
    </location>
</feature>
<keyword evidence="4 6" id="KW-0472">Membrane</keyword>
<dbReference type="Pfam" id="PF00083">
    <property type="entry name" value="Sugar_tr"/>
    <property type="match status" value="1"/>
</dbReference>
<organism>
    <name type="scientific">Culex quinquefasciatus</name>
    <name type="common">Southern house mosquito</name>
    <name type="synonym">Culex pungens</name>
    <dbReference type="NCBI Taxonomy" id="7176"/>
    <lineage>
        <taxon>Eukaryota</taxon>
        <taxon>Metazoa</taxon>
        <taxon>Ecdysozoa</taxon>
        <taxon>Arthropoda</taxon>
        <taxon>Hexapoda</taxon>
        <taxon>Insecta</taxon>
        <taxon>Pterygota</taxon>
        <taxon>Neoptera</taxon>
        <taxon>Endopterygota</taxon>
        <taxon>Diptera</taxon>
        <taxon>Nematocera</taxon>
        <taxon>Culicoidea</taxon>
        <taxon>Culicidae</taxon>
        <taxon>Culicinae</taxon>
        <taxon>Culicini</taxon>
        <taxon>Culex</taxon>
        <taxon>Culex</taxon>
    </lineage>
</organism>
<dbReference type="PROSITE" id="PS00217">
    <property type="entry name" value="SUGAR_TRANSPORT_2"/>
    <property type="match status" value="1"/>
</dbReference>
<feature type="transmembrane region" description="Helical" evidence="6">
    <location>
        <begin position="131"/>
        <end position="153"/>
    </location>
</feature>
<evidence type="ECO:0000256" key="4">
    <source>
        <dbReference type="ARBA" id="ARBA00023136"/>
    </source>
</evidence>
<feature type="transmembrane region" description="Helical" evidence="6">
    <location>
        <begin position="7"/>
        <end position="29"/>
    </location>
</feature>
<sequence>MSVFQIFAATGPIITSAAGGMTVGFSAILLPQLQKPDSPIQIDSEQSSWIASMAPLLMAAGCLVGGLMMERFGRKVTQLVLNVTFAAGFCLLSMASSYETILAGRFMTGFASGLVGQLTSVYIAETSDPKYRGILSAGFSFAVSFGVLISHLFGTFMHWKIAALCCSFFMVVSYVFVVFSPESPPWLLSKGRSSEAEEAFSWLRGDDTEAIKEFNDMVFKYTNGDSLKTKPTVLQNLSTPEFYRPLMILLIFFFVSQFAGVHIVSFYSVSIIHSILGSNMNEYLAMIIVDVVRVIASLIPCVLLKVTRRRPLAMWSGCGTTISLAGLSIFLHFQTRIPQQLTWISLVFLLSYIVFINIGLFPLPWCMAGETFPQVTREIGSAMTTSFNFLSFFVVIKTGPLLFDSVGTDGAFMIYGGISLVGTLVLYAILPETKDRTLQEIEEAFKLRWRTVDGDDASGQQVKA</sequence>
<dbReference type="OMA" id="YTSRGQF"/>
<dbReference type="PANTHER" id="PTHR48021">
    <property type="match status" value="1"/>
</dbReference>
<evidence type="ECO:0000256" key="5">
    <source>
        <dbReference type="ARBA" id="ARBA00023180"/>
    </source>
</evidence>
<dbReference type="SUPFAM" id="SSF103473">
    <property type="entry name" value="MFS general substrate transporter"/>
    <property type="match status" value="1"/>
</dbReference>